<keyword evidence="2" id="KW-1185">Reference proteome</keyword>
<organism evidence="1 2">
    <name type="scientific">Geobacter argillaceus</name>
    <dbReference type="NCBI Taxonomy" id="345631"/>
    <lineage>
        <taxon>Bacteria</taxon>
        <taxon>Pseudomonadati</taxon>
        <taxon>Thermodesulfobacteriota</taxon>
        <taxon>Desulfuromonadia</taxon>
        <taxon>Geobacterales</taxon>
        <taxon>Geobacteraceae</taxon>
        <taxon>Geobacter</taxon>
    </lineage>
</organism>
<dbReference type="EMBL" id="VLLN01000016">
    <property type="protein sequence ID" value="TWJ18368.1"/>
    <property type="molecule type" value="Genomic_DNA"/>
</dbReference>
<name>A0A562VKG1_9BACT</name>
<evidence type="ECO:0000313" key="2">
    <source>
        <dbReference type="Proteomes" id="UP000319449"/>
    </source>
</evidence>
<protein>
    <submittedName>
        <fullName evidence="1">Uncharacterized protein</fullName>
    </submittedName>
</protein>
<dbReference type="AlphaFoldDB" id="A0A562VKG1"/>
<proteinExistence type="predicted"/>
<accession>A0A562VKG1</accession>
<sequence>MARRGKKPEDYGQLALFEEKEPDWLKPVNQLGYSISTQEEGVGDADAADFILDRQGNDLGRLTAPDEDSDDLVQFAEWLARKSVS</sequence>
<comment type="caution">
    <text evidence="1">The sequence shown here is derived from an EMBL/GenBank/DDBJ whole genome shotgun (WGS) entry which is preliminary data.</text>
</comment>
<dbReference type="OrthoDB" id="4114292at1224"/>
<reference evidence="1 2" key="1">
    <citation type="submission" date="2019-07" db="EMBL/GenBank/DDBJ databases">
        <title>Genomic Encyclopedia of Archaeal and Bacterial Type Strains, Phase II (KMG-II): from individual species to whole genera.</title>
        <authorList>
            <person name="Goeker M."/>
        </authorList>
    </citation>
    <scope>NUCLEOTIDE SEQUENCE [LARGE SCALE GENOMIC DNA]</scope>
    <source>
        <strain evidence="1 2">ATCC BAA-1139</strain>
    </source>
</reference>
<evidence type="ECO:0000313" key="1">
    <source>
        <dbReference type="EMBL" id="TWJ18368.1"/>
    </source>
</evidence>
<dbReference type="Proteomes" id="UP000319449">
    <property type="component" value="Unassembled WGS sequence"/>
</dbReference>
<gene>
    <name evidence="1" type="ORF">JN12_02588</name>
</gene>
<dbReference type="RefSeq" id="WP_145023394.1">
    <property type="nucleotide sequence ID" value="NZ_VLLN01000016.1"/>
</dbReference>